<dbReference type="AlphaFoldDB" id="A0A559MN32"/>
<name>A0A559MN32_9HELO</name>
<protein>
    <submittedName>
        <fullName evidence="2">Uncharacterized protein</fullName>
    </submittedName>
</protein>
<evidence type="ECO:0000313" key="2">
    <source>
        <dbReference type="EMBL" id="TVY94367.1"/>
    </source>
</evidence>
<keyword evidence="3" id="KW-1185">Reference proteome</keyword>
<feature type="non-terminal residue" evidence="2">
    <location>
        <position position="1"/>
    </location>
</feature>
<feature type="region of interest" description="Disordered" evidence="1">
    <location>
        <begin position="125"/>
        <end position="151"/>
    </location>
</feature>
<gene>
    <name evidence="2" type="ORF">LAWI1_G000606</name>
</gene>
<evidence type="ECO:0000313" key="3">
    <source>
        <dbReference type="Proteomes" id="UP000315522"/>
    </source>
</evidence>
<organism evidence="2 3">
    <name type="scientific">Lachnellula willkommii</name>
    <dbReference type="NCBI Taxonomy" id="215461"/>
    <lineage>
        <taxon>Eukaryota</taxon>
        <taxon>Fungi</taxon>
        <taxon>Dikarya</taxon>
        <taxon>Ascomycota</taxon>
        <taxon>Pezizomycotina</taxon>
        <taxon>Leotiomycetes</taxon>
        <taxon>Helotiales</taxon>
        <taxon>Lachnaceae</taxon>
        <taxon>Lachnellula</taxon>
    </lineage>
</organism>
<comment type="caution">
    <text evidence="2">The sequence shown here is derived from an EMBL/GenBank/DDBJ whole genome shotgun (WGS) entry which is preliminary data.</text>
</comment>
<dbReference type="EMBL" id="QGML01000014">
    <property type="protein sequence ID" value="TVY94367.1"/>
    <property type="molecule type" value="Genomic_DNA"/>
</dbReference>
<sequence>KSPRNSTTSMAGLASLAMSQTKDELLGYLNIGTETYTMMAKEADRFYQWLITDKYHFKENCRRKPPYDWGDINEKSKDEAMKLISKSGDAQTSYYWNLVGPSPDECPNWIARWFLYHKFRYRDGRNRNPPSNGDSGKGPSQHSSHHQHPASASFSTSSVYYDTQTHGSMTSGGLSPLTYASLSPRSADRKIEKYREVSNFRYWR</sequence>
<accession>A0A559MN32</accession>
<proteinExistence type="predicted"/>
<reference evidence="2 3" key="1">
    <citation type="submission" date="2018-05" db="EMBL/GenBank/DDBJ databases">
        <title>Genome sequencing and assembly of the regulated plant pathogen Lachnellula willkommii and related sister species for the development of diagnostic species identification markers.</title>
        <authorList>
            <person name="Giroux E."/>
            <person name="Bilodeau G."/>
        </authorList>
    </citation>
    <scope>NUCLEOTIDE SEQUENCE [LARGE SCALE GENOMIC DNA]</scope>
    <source>
        <strain evidence="2 3">CBS 172.35</strain>
    </source>
</reference>
<dbReference type="Proteomes" id="UP000315522">
    <property type="component" value="Unassembled WGS sequence"/>
</dbReference>
<evidence type="ECO:0000256" key="1">
    <source>
        <dbReference type="SAM" id="MobiDB-lite"/>
    </source>
</evidence>